<evidence type="ECO:0000256" key="1">
    <source>
        <dbReference type="ARBA" id="ARBA00022729"/>
    </source>
</evidence>
<dbReference type="PANTHER" id="PTHR43037:SF1">
    <property type="entry name" value="BLL1128 PROTEIN"/>
    <property type="match status" value="1"/>
</dbReference>
<feature type="chain" id="PRO_5045601193" evidence="2">
    <location>
        <begin position="26"/>
        <end position="703"/>
    </location>
</feature>
<sequence>MILSLTRGFAIGGCIAIASASSLLADGPADNQAENVRPIPPPGVDIETAELNSLRSSIASVRDRWQQLMRTTKSNHQDSTARLKDLEAEVLVFPRAVEMTIEQSIFYSPRAVADAKRLLQIAEDRIDKIADGASWAEVVGLRTSDERQLIAGGFRSKIDDSFQPYGVVIPPNVNAMDASPIRMDLWLHGRGEKVSELAFLNKHSGDPKRYRTGNEPSPISAIVAHPYGRYSNAFKFAGEVDVLELSDYLQRRIAIDKHRIAIRGFSMGGAGCWQIATHYSDRFFAATPGAGFSETPLFLDVFQGEDAAGTAPDYQKTLWQLYDCPPWASNLRNLPTIAYSGEIDRQKQAADVMEAALAERGIELVHLIGPQTAHKIHPDSQQEIARRLDLIERQVSSSIPRNVHLTILTLRYSRMHWIEVTGMEEHWSPAIVNASILSNSTGTDDQIAIECENVSRLRVHFDSGQWPGKPSGQIAVTINGQPVVNSHNGPTVRSDRSLEAEFQLDGTWKVASDDSQTLRKRPRSQGPIDDAFMDRFVFVLPTGTSGDPAVEQWIQSESKHAMDHWRLHFRGDVRMIKDTDVDVETMANQNLILFGDATSNAVIARLLPKLPLQWTNDTIRIGKHEVSSVGHVPAIIYPNPEAPKHYIVINSGFTFREYDYLNNARQTPKLPDWALIDIREGANSRDPGKVISAGFFNESWQPE</sequence>
<keyword evidence="5" id="KW-1185">Reference proteome</keyword>
<comment type="caution">
    <text evidence="4">The sequence shown here is derived from an EMBL/GenBank/DDBJ whole genome shotgun (WGS) entry which is preliminary data.</text>
</comment>
<accession>A0ABS8NEV1</accession>
<organism evidence="4 5">
    <name type="scientific">Rhodopirellula halodulae</name>
    <dbReference type="NCBI Taxonomy" id="2894198"/>
    <lineage>
        <taxon>Bacteria</taxon>
        <taxon>Pseudomonadati</taxon>
        <taxon>Planctomycetota</taxon>
        <taxon>Planctomycetia</taxon>
        <taxon>Pirellulales</taxon>
        <taxon>Pirellulaceae</taxon>
        <taxon>Rhodopirellula</taxon>
    </lineage>
</organism>
<dbReference type="SUPFAM" id="SSF53474">
    <property type="entry name" value="alpha/beta-Hydrolases"/>
    <property type="match status" value="1"/>
</dbReference>
<feature type="domain" description="Peptidase S9 prolyl oligopeptidase catalytic" evidence="3">
    <location>
        <begin position="241"/>
        <end position="393"/>
    </location>
</feature>
<dbReference type="InterPro" id="IPR050955">
    <property type="entry name" value="Plant_Biomass_Hydrol_Est"/>
</dbReference>
<dbReference type="Proteomes" id="UP001430306">
    <property type="component" value="Unassembled WGS sequence"/>
</dbReference>
<dbReference type="PANTHER" id="PTHR43037">
    <property type="entry name" value="UNNAMED PRODUCT-RELATED"/>
    <property type="match status" value="1"/>
</dbReference>
<evidence type="ECO:0000313" key="5">
    <source>
        <dbReference type="Proteomes" id="UP001430306"/>
    </source>
</evidence>
<dbReference type="EMBL" id="JAJKFW010000006">
    <property type="protein sequence ID" value="MCC9641368.1"/>
    <property type="molecule type" value="Genomic_DNA"/>
</dbReference>
<dbReference type="InterPro" id="IPR001375">
    <property type="entry name" value="Peptidase_S9_cat"/>
</dbReference>
<reference evidence="4" key="1">
    <citation type="submission" date="2021-11" db="EMBL/GenBank/DDBJ databases">
        <title>Genome sequence.</title>
        <authorList>
            <person name="Sun Q."/>
        </authorList>
    </citation>
    <scope>NUCLEOTIDE SEQUENCE</scope>
    <source>
        <strain evidence="4">JC740</strain>
    </source>
</reference>
<protein>
    <submittedName>
        <fullName evidence="4">Prolyl oligopeptidase family serine peptidase</fullName>
    </submittedName>
</protein>
<dbReference type="InterPro" id="IPR029058">
    <property type="entry name" value="AB_hydrolase_fold"/>
</dbReference>
<proteinExistence type="predicted"/>
<name>A0ABS8NEV1_9BACT</name>
<gene>
    <name evidence="4" type="ORF">LOC71_03710</name>
</gene>
<dbReference type="Pfam" id="PF00326">
    <property type="entry name" value="Peptidase_S9"/>
    <property type="match status" value="1"/>
</dbReference>
<evidence type="ECO:0000256" key="2">
    <source>
        <dbReference type="SAM" id="SignalP"/>
    </source>
</evidence>
<dbReference type="Gene3D" id="3.40.50.1820">
    <property type="entry name" value="alpha/beta hydrolase"/>
    <property type="match status" value="1"/>
</dbReference>
<keyword evidence="1 2" id="KW-0732">Signal</keyword>
<feature type="signal peptide" evidence="2">
    <location>
        <begin position="1"/>
        <end position="25"/>
    </location>
</feature>
<evidence type="ECO:0000313" key="4">
    <source>
        <dbReference type="EMBL" id="MCC9641368.1"/>
    </source>
</evidence>
<evidence type="ECO:0000259" key="3">
    <source>
        <dbReference type="Pfam" id="PF00326"/>
    </source>
</evidence>
<dbReference type="RefSeq" id="WP_230271450.1">
    <property type="nucleotide sequence ID" value="NZ_JAJKFW010000006.1"/>
</dbReference>